<dbReference type="EC" id="4.2.1.59" evidence="2"/>
<evidence type="ECO:0000256" key="1">
    <source>
        <dbReference type="ARBA" id="ARBA00023239"/>
    </source>
</evidence>
<dbReference type="Gene3D" id="3.10.129.10">
    <property type="entry name" value="Hotdog Thioesterase"/>
    <property type="match status" value="1"/>
</dbReference>
<name>A0A5C6EEA0_9BACT</name>
<dbReference type="PANTHER" id="PTHR30272">
    <property type="entry name" value="3-HYDROXYACYL-[ACYL-CARRIER-PROTEIN] DEHYDRATASE"/>
    <property type="match status" value="1"/>
</dbReference>
<evidence type="ECO:0000313" key="2">
    <source>
        <dbReference type="EMBL" id="TWU46051.1"/>
    </source>
</evidence>
<dbReference type="RefSeq" id="WP_146598646.1">
    <property type="nucleotide sequence ID" value="NZ_SJPY01000001.1"/>
</dbReference>
<dbReference type="InterPro" id="IPR013114">
    <property type="entry name" value="FabA_FabZ"/>
</dbReference>
<accession>A0A5C6EEA0</accession>
<dbReference type="AlphaFoldDB" id="A0A5C6EEA0"/>
<dbReference type="InterPro" id="IPR029069">
    <property type="entry name" value="HotDog_dom_sf"/>
</dbReference>
<reference evidence="2 3" key="1">
    <citation type="submission" date="2019-02" db="EMBL/GenBank/DDBJ databases">
        <title>Deep-cultivation of Planctomycetes and their phenomic and genomic characterization uncovers novel biology.</title>
        <authorList>
            <person name="Wiegand S."/>
            <person name="Jogler M."/>
            <person name="Boedeker C."/>
            <person name="Pinto D."/>
            <person name="Vollmers J."/>
            <person name="Rivas-Marin E."/>
            <person name="Kohn T."/>
            <person name="Peeters S.H."/>
            <person name="Heuer A."/>
            <person name="Rast P."/>
            <person name="Oberbeckmann S."/>
            <person name="Bunk B."/>
            <person name="Jeske O."/>
            <person name="Meyerdierks A."/>
            <person name="Storesund J.E."/>
            <person name="Kallscheuer N."/>
            <person name="Luecker S."/>
            <person name="Lage O.M."/>
            <person name="Pohl T."/>
            <person name="Merkel B.J."/>
            <person name="Hornburger P."/>
            <person name="Mueller R.-W."/>
            <person name="Bruemmer F."/>
            <person name="Labrenz M."/>
            <person name="Spormann A.M."/>
            <person name="Op Den Camp H."/>
            <person name="Overmann J."/>
            <person name="Amann R."/>
            <person name="Jetten M.S.M."/>
            <person name="Mascher T."/>
            <person name="Medema M.H."/>
            <person name="Devos D.P."/>
            <person name="Kaster A.-K."/>
            <person name="Ovreas L."/>
            <person name="Rohde M."/>
            <person name="Galperin M.Y."/>
            <person name="Jogler C."/>
        </authorList>
    </citation>
    <scope>NUCLEOTIDE SEQUENCE [LARGE SCALE GENOMIC DNA]</scope>
    <source>
        <strain evidence="2 3">Q31b</strain>
    </source>
</reference>
<dbReference type="CDD" id="cd01288">
    <property type="entry name" value="FabZ"/>
    <property type="match status" value="1"/>
</dbReference>
<keyword evidence="1 2" id="KW-0456">Lyase</keyword>
<organism evidence="2 3">
    <name type="scientific">Novipirellula aureliae</name>
    <dbReference type="NCBI Taxonomy" id="2527966"/>
    <lineage>
        <taxon>Bacteria</taxon>
        <taxon>Pseudomonadati</taxon>
        <taxon>Planctomycetota</taxon>
        <taxon>Planctomycetia</taxon>
        <taxon>Pirellulales</taxon>
        <taxon>Pirellulaceae</taxon>
        <taxon>Novipirellula</taxon>
    </lineage>
</organism>
<evidence type="ECO:0000313" key="3">
    <source>
        <dbReference type="Proteomes" id="UP000315471"/>
    </source>
</evidence>
<proteinExistence type="predicted"/>
<sequence length="149" mass="16360">MTAEKIEQLIPHRSPMRLLDEIISQTDSEIVCRKTFHSDEFFVQGHFPGHPIVPGIIQCECCLQAGAILLASQMEGVNDAGASLVPVATRMDNVKFKRMVRPGDTVEVHAVLKERVSHAFFLTGKMTVNGKLAARLDFACSVADPSNVK</sequence>
<gene>
    <name evidence="2" type="primary">fabZ_1</name>
    <name evidence="2" type="ORF">Q31b_12290</name>
</gene>
<comment type="caution">
    <text evidence="2">The sequence shown here is derived from an EMBL/GenBank/DDBJ whole genome shotgun (WGS) entry which is preliminary data.</text>
</comment>
<dbReference type="Pfam" id="PF07977">
    <property type="entry name" value="FabA"/>
    <property type="match status" value="1"/>
</dbReference>
<protein>
    <submittedName>
        <fullName evidence="2">3-hydroxyacyl-[acyl-carrier-protein] dehydratase FabZ</fullName>
        <ecNumber evidence="2">4.2.1.59</ecNumber>
    </submittedName>
</protein>
<dbReference type="Proteomes" id="UP000315471">
    <property type="component" value="Unassembled WGS sequence"/>
</dbReference>
<dbReference type="EMBL" id="SJPY01000001">
    <property type="protein sequence ID" value="TWU46051.1"/>
    <property type="molecule type" value="Genomic_DNA"/>
</dbReference>
<dbReference type="GO" id="GO:0019171">
    <property type="term" value="F:(3R)-hydroxyacyl-[acyl-carrier-protein] dehydratase activity"/>
    <property type="evidence" value="ECO:0007669"/>
    <property type="project" value="UniProtKB-EC"/>
</dbReference>
<keyword evidence="3" id="KW-1185">Reference proteome</keyword>
<dbReference type="SUPFAM" id="SSF54637">
    <property type="entry name" value="Thioesterase/thiol ester dehydrase-isomerase"/>
    <property type="match status" value="1"/>
</dbReference>
<dbReference type="PANTHER" id="PTHR30272:SF1">
    <property type="entry name" value="3-HYDROXYACYL-[ACYL-CARRIER-PROTEIN] DEHYDRATASE"/>
    <property type="match status" value="1"/>
</dbReference>
<dbReference type="OrthoDB" id="9772788at2"/>